<proteinExistence type="predicted"/>
<gene>
    <name evidence="1" type="ORF">Ciccas_009938</name>
</gene>
<organism evidence="1 2">
    <name type="scientific">Cichlidogyrus casuarinus</name>
    <dbReference type="NCBI Taxonomy" id="1844966"/>
    <lineage>
        <taxon>Eukaryota</taxon>
        <taxon>Metazoa</taxon>
        <taxon>Spiralia</taxon>
        <taxon>Lophotrochozoa</taxon>
        <taxon>Platyhelminthes</taxon>
        <taxon>Monogenea</taxon>
        <taxon>Monopisthocotylea</taxon>
        <taxon>Dactylogyridea</taxon>
        <taxon>Ancyrocephalidae</taxon>
        <taxon>Cichlidogyrus</taxon>
    </lineage>
</organism>
<keyword evidence="2" id="KW-1185">Reference proteome</keyword>
<accession>A0ABD2PX45</accession>
<comment type="caution">
    <text evidence="1">The sequence shown here is derived from an EMBL/GenBank/DDBJ whole genome shotgun (WGS) entry which is preliminary data.</text>
</comment>
<dbReference type="AlphaFoldDB" id="A0ABD2PX45"/>
<evidence type="ECO:0000313" key="1">
    <source>
        <dbReference type="EMBL" id="KAL3311482.1"/>
    </source>
</evidence>
<sequence length="117" mass="13319">KFPKGETSLIKNSELTVGYMPTLNVIDQTAIPITTIAAPPPCTAPFCETNVKDFAQERVPLFQNVDSCLHNCVQPTGHPAYYLSCNQHAYYAPSTNEWNLPMPQQHYFQKYLFNFFN</sequence>
<feature type="non-terminal residue" evidence="1">
    <location>
        <position position="1"/>
    </location>
</feature>
<evidence type="ECO:0000313" key="2">
    <source>
        <dbReference type="Proteomes" id="UP001626550"/>
    </source>
</evidence>
<dbReference type="EMBL" id="JBJKFK010002196">
    <property type="protein sequence ID" value="KAL3311482.1"/>
    <property type="molecule type" value="Genomic_DNA"/>
</dbReference>
<reference evidence="1 2" key="1">
    <citation type="submission" date="2024-11" db="EMBL/GenBank/DDBJ databases">
        <title>Adaptive evolution of stress response genes in parasites aligns with host niche diversity.</title>
        <authorList>
            <person name="Hahn C."/>
            <person name="Resl P."/>
        </authorList>
    </citation>
    <scope>NUCLEOTIDE SEQUENCE [LARGE SCALE GENOMIC DNA]</scope>
    <source>
        <strain evidence="1">EGGRZ-B1_66</strain>
        <tissue evidence="1">Body</tissue>
    </source>
</reference>
<protein>
    <submittedName>
        <fullName evidence="1">Uncharacterized protein</fullName>
    </submittedName>
</protein>
<name>A0ABD2PX45_9PLAT</name>
<dbReference type="Proteomes" id="UP001626550">
    <property type="component" value="Unassembled WGS sequence"/>
</dbReference>